<dbReference type="InterPro" id="IPR014770">
    <property type="entry name" value="Munc13_1"/>
</dbReference>
<dbReference type="PRINTS" id="PR00344">
    <property type="entry name" value="BCTRLSENSOR"/>
</dbReference>
<dbReference type="Pfam" id="PF02518">
    <property type="entry name" value="HATPase_c"/>
    <property type="match status" value="1"/>
</dbReference>
<dbReference type="Pfam" id="PF00168">
    <property type="entry name" value="C2"/>
    <property type="match status" value="1"/>
</dbReference>
<gene>
    <name evidence="19" type="ORF">G7Y89_g12051</name>
</gene>
<dbReference type="InterPro" id="IPR052811">
    <property type="entry name" value="Glucose_resp_signaling"/>
</dbReference>
<feature type="domain" description="C2" evidence="13">
    <location>
        <begin position="929"/>
        <end position="1045"/>
    </location>
</feature>
<feature type="region of interest" description="Disordered" evidence="12">
    <location>
        <begin position="1728"/>
        <end position="1752"/>
    </location>
</feature>
<dbReference type="PROSITE" id="PS50110">
    <property type="entry name" value="RESPONSE_REGULATORY"/>
    <property type="match status" value="1"/>
</dbReference>
<dbReference type="InterPro" id="IPR003661">
    <property type="entry name" value="HisK_dim/P_dom"/>
</dbReference>
<evidence type="ECO:0000259" key="17">
    <source>
        <dbReference type="PROSITE" id="PS51258"/>
    </source>
</evidence>
<dbReference type="Proteomes" id="UP000566819">
    <property type="component" value="Unassembled WGS sequence"/>
</dbReference>
<dbReference type="SMART" id="SM00239">
    <property type="entry name" value="C2"/>
    <property type="match status" value="1"/>
</dbReference>
<feature type="region of interest" description="Disordered" evidence="12">
    <location>
        <begin position="1"/>
        <end position="34"/>
    </location>
</feature>
<dbReference type="SUPFAM" id="SSF58104">
    <property type="entry name" value="Methyl-accepting chemotaxis protein (MCP) signaling domain"/>
    <property type="match status" value="2"/>
</dbReference>
<dbReference type="InterPro" id="IPR003594">
    <property type="entry name" value="HATPase_dom"/>
</dbReference>
<evidence type="ECO:0000313" key="19">
    <source>
        <dbReference type="EMBL" id="KAF4626110.1"/>
    </source>
</evidence>
<evidence type="ECO:0000259" key="14">
    <source>
        <dbReference type="PROSITE" id="PS50109"/>
    </source>
</evidence>
<dbReference type="SUPFAM" id="SSF49562">
    <property type="entry name" value="C2 domain (Calcium/lipid-binding domain, CaLB)"/>
    <property type="match status" value="1"/>
</dbReference>
<protein>
    <recommendedName>
        <fullName evidence="2">histidine kinase</fullName>
        <ecNumber evidence="2">2.7.13.3</ecNumber>
    </recommendedName>
</protein>
<dbReference type="InterPro" id="IPR010439">
    <property type="entry name" value="MUN_dom"/>
</dbReference>
<keyword evidence="20" id="KW-1185">Reference proteome</keyword>
<dbReference type="Pfam" id="PF00512">
    <property type="entry name" value="HisKA"/>
    <property type="match status" value="1"/>
</dbReference>
<dbReference type="PROSITE" id="PS51258">
    <property type="entry name" value="MHD1"/>
    <property type="match status" value="1"/>
</dbReference>
<dbReference type="InterPro" id="IPR001789">
    <property type="entry name" value="Sig_transdc_resp-reg_receiver"/>
</dbReference>
<dbReference type="InterPro" id="IPR000008">
    <property type="entry name" value="C2_dom"/>
</dbReference>
<feature type="modified residue" description="4-aspartylphosphate" evidence="10">
    <location>
        <position position="2785"/>
    </location>
</feature>
<dbReference type="SMART" id="SM00304">
    <property type="entry name" value="HAMP"/>
    <property type="match status" value="6"/>
</dbReference>
<dbReference type="Pfam" id="PF00072">
    <property type="entry name" value="Response_reg"/>
    <property type="match status" value="1"/>
</dbReference>
<feature type="domain" description="HAMP" evidence="16">
    <location>
        <begin position="2106"/>
        <end position="2158"/>
    </location>
</feature>
<dbReference type="FunFam" id="1.20.120.1530:FF:000002">
    <property type="entry name" value="Two-component osmosensing histidine kinase"/>
    <property type="match status" value="1"/>
</dbReference>
<organism evidence="19 20">
    <name type="scientific">Cudoniella acicularis</name>
    <dbReference type="NCBI Taxonomy" id="354080"/>
    <lineage>
        <taxon>Eukaryota</taxon>
        <taxon>Fungi</taxon>
        <taxon>Dikarya</taxon>
        <taxon>Ascomycota</taxon>
        <taxon>Pezizomycotina</taxon>
        <taxon>Leotiomycetes</taxon>
        <taxon>Helotiales</taxon>
        <taxon>Tricladiaceae</taxon>
        <taxon>Cudoniella</taxon>
    </lineage>
</organism>
<dbReference type="Gene3D" id="2.60.40.150">
    <property type="entry name" value="C2 domain"/>
    <property type="match status" value="1"/>
</dbReference>
<feature type="compositionally biased region" description="Basic and acidic residues" evidence="12">
    <location>
        <begin position="12"/>
        <end position="21"/>
    </location>
</feature>
<feature type="domain" description="Histidine kinase" evidence="14">
    <location>
        <begin position="2364"/>
        <end position="2588"/>
    </location>
</feature>
<dbReference type="InterPro" id="IPR003660">
    <property type="entry name" value="HAMP_dom"/>
</dbReference>
<evidence type="ECO:0000256" key="8">
    <source>
        <dbReference type="ARBA" id="ARBA00022840"/>
    </source>
</evidence>
<keyword evidence="11" id="KW-0175">Coiled coil</keyword>
<dbReference type="FunFam" id="3.30.565.10:FF:000015">
    <property type="entry name" value="Two-component osmosensing histidine kinase"/>
    <property type="match status" value="1"/>
</dbReference>
<evidence type="ECO:0000259" key="15">
    <source>
        <dbReference type="PROSITE" id="PS50110"/>
    </source>
</evidence>
<dbReference type="PROSITE" id="PS50004">
    <property type="entry name" value="C2"/>
    <property type="match status" value="1"/>
</dbReference>
<reference evidence="19 20" key="1">
    <citation type="submission" date="2020-03" db="EMBL/GenBank/DDBJ databases">
        <title>Draft Genome Sequence of Cudoniella acicularis.</title>
        <authorList>
            <person name="Buettner E."/>
            <person name="Kellner H."/>
        </authorList>
    </citation>
    <scope>NUCLEOTIDE SEQUENCE [LARGE SCALE GENOMIC DNA]</scope>
    <source>
        <strain evidence="19 20">DSM 108380</strain>
    </source>
</reference>
<evidence type="ECO:0000256" key="6">
    <source>
        <dbReference type="ARBA" id="ARBA00022741"/>
    </source>
</evidence>
<dbReference type="SMART" id="SM00388">
    <property type="entry name" value="HisKA"/>
    <property type="match status" value="1"/>
</dbReference>
<dbReference type="OrthoDB" id="10266508at2759"/>
<keyword evidence="5" id="KW-0677">Repeat</keyword>
<dbReference type="InterPro" id="IPR004358">
    <property type="entry name" value="Sig_transdc_His_kin-like_C"/>
</dbReference>
<dbReference type="InterPro" id="IPR036890">
    <property type="entry name" value="HATPase_C_sf"/>
</dbReference>
<dbReference type="Gene3D" id="1.20.120.1530">
    <property type="match status" value="3"/>
</dbReference>
<feature type="domain" description="HAMP" evidence="16">
    <location>
        <begin position="1922"/>
        <end position="1974"/>
    </location>
</feature>
<dbReference type="InterPro" id="IPR005467">
    <property type="entry name" value="His_kinase_dom"/>
</dbReference>
<dbReference type="CDD" id="cd16922">
    <property type="entry name" value="HATPase_EvgS-ArcB-TorS-like"/>
    <property type="match status" value="1"/>
</dbReference>
<dbReference type="Gene3D" id="1.20.58.1100">
    <property type="match status" value="1"/>
</dbReference>
<dbReference type="Gene3D" id="1.10.287.130">
    <property type="match status" value="1"/>
</dbReference>
<feature type="compositionally biased region" description="Polar residues" evidence="12">
    <location>
        <begin position="1728"/>
        <end position="1741"/>
    </location>
</feature>
<dbReference type="Pfam" id="PF06292">
    <property type="entry name" value="MUN"/>
    <property type="match status" value="1"/>
</dbReference>
<evidence type="ECO:0000256" key="9">
    <source>
        <dbReference type="ARBA" id="ARBA00023012"/>
    </source>
</evidence>
<dbReference type="PANTHER" id="PTHR47263:SF1">
    <property type="entry name" value="C2 DOMAIN PROTEIN (AFU_ORTHOLOGUE AFUA_7G02350)"/>
    <property type="match status" value="1"/>
</dbReference>
<feature type="coiled-coil region" evidence="11">
    <location>
        <begin position="1780"/>
        <end position="1835"/>
    </location>
</feature>
<proteinExistence type="predicted"/>
<dbReference type="FunFam" id="1.10.287.130:FF:000002">
    <property type="entry name" value="Two-component osmosensing histidine kinase"/>
    <property type="match status" value="1"/>
</dbReference>
<feature type="domain" description="HAMP" evidence="16">
    <location>
        <begin position="1827"/>
        <end position="1882"/>
    </location>
</feature>
<evidence type="ECO:0000256" key="1">
    <source>
        <dbReference type="ARBA" id="ARBA00000085"/>
    </source>
</evidence>
<dbReference type="CDD" id="cd04043">
    <property type="entry name" value="C2_Munc13_fungal"/>
    <property type="match status" value="1"/>
</dbReference>
<evidence type="ECO:0000256" key="4">
    <source>
        <dbReference type="ARBA" id="ARBA00022679"/>
    </source>
</evidence>
<dbReference type="CDD" id="cd06225">
    <property type="entry name" value="HAMP"/>
    <property type="match status" value="4"/>
</dbReference>
<evidence type="ECO:0000259" key="13">
    <source>
        <dbReference type="PROSITE" id="PS50004"/>
    </source>
</evidence>
<evidence type="ECO:0000256" key="3">
    <source>
        <dbReference type="ARBA" id="ARBA00022553"/>
    </source>
</evidence>
<keyword evidence="9" id="KW-0902">Two-component regulatory system</keyword>
<dbReference type="InterPro" id="IPR011006">
    <property type="entry name" value="CheY-like_superfamily"/>
</dbReference>
<evidence type="ECO:0000313" key="20">
    <source>
        <dbReference type="Proteomes" id="UP000566819"/>
    </source>
</evidence>
<comment type="catalytic activity">
    <reaction evidence="1">
        <text>ATP + protein L-histidine = ADP + protein N-phospho-L-histidine.</text>
        <dbReference type="EC" id="2.7.13.3"/>
    </reaction>
</comment>
<dbReference type="Gene3D" id="3.40.50.2300">
    <property type="match status" value="1"/>
</dbReference>
<dbReference type="CDD" id="cd17546">
    <property type="entry name" value="REC_hyHK_CKI1_RcsC-like"/>
    <property type="match status" value="1"/>
</dbReference>
<evidence type="ECO:0000256" key="2">
    <source>
        <dbReference type="ARBA" id="ARBA00012438"/>
    </source>
</evidence>
<keyword evidence="7" id="KW-0418">Kinase</keyword>
<dbReference type="SUPFAM" id="SSF52172">
    <property type="entry name" value="CheY-like"/>
    <property type="match status" value="1"/>
</dbReference>
<feature type="region of interest" description="Disordered" evidence="12">
    <location>
        <begin position="345"/>
        <end position="367"/>
    </location>
</feature>
<dbReference type="PROSITE" id="PS50885">
    <property type="entry name" value="HAMP"/>
    <property type="match status" value="6"/>
</dbReference>
<evidence type="ECO:0000256" key="11">
    <source>
        <dbReference type="SAM" id="Coils"/>
    </source>
</evidence>
<feature type="compositionally biased region" description="Pro residues" evidence="12">
    <location>
        <begin position="1544"/>
        <end position="1560"/>
    </location>
</feature>
<dbReference type="FunFam" id="1.20.120.1530:FF:000001">
    <property type="entry name" value="Two-component osmosensing histidine kinase"/>
    <property type="match status" value="2"/>
</dbReference>
<dbReference type="GO" id="GO:0005524">
    <property type="term" value="F:ATP binding"/>
    <property type="evidence" value="ECO:0007669"/>
    <property type="project" value="UniProtKB-KW"/>
</dbReference>
<feature type="domain" description="Response regulatory" evidence="15">
    <location>
        <begin position="2736"/>
        <end position="2800"/>
    </location>
</feature>
<feature type="domain" description="MHD2" evidence="18">
    <location>
        <begin position="1141"/>
        <end position="1263"/>
    </location>
</feature>
<accession>A0A8H4RC46</accession>
<evidence type="ECO:0000259" key="18">
    <source>
        <dbReference type="PROSITE" id="PS51259"/>
    </source>
</evidence>
<dbReference type="GO" id="GO:0000155">
    <property type="term" value="F:phosphorelay sensor kinase activity"/>
    <property type="evidence" value="ECO:0007669"/>
    <property type="project" value="InterPro"/>
</dbReference>
<dbReference type="InterPro" id="IPR036097">
    <property type="entry name" value="HisK_dim/P_sf"/>
</dbReference>
<feature type="domain" description="HAMP" evidence="16">
    <location>
        <begin position="2014"/>
        <end position="2066"/>
    </location>
</feature>
<dbReference type="InterPro" id="IPR014772">
    <property type="entry name" value="Munc13_dom-2"/>
</dbReference>
<name>A0A8H4RC46_9HELO</name>
<feature type="region of interest" description="Disordered" evidence="12">
    <location>
        <begin position="1533"/>
        <end position="1560"/>
    </location>
</feature>
<dbReference type="GO" id="GO:0016020">
    <property type="term" value="C:membrane"/>
    <property type="evidence" value="ECO:0007669"/>
    <property type="project" value="InterPro"/>
</dbReference>
<dbReference type="PROSITE" id="PS51259">
    <property type="entry name" value="MHD2"/>
    <property type="match status" value="1"/>
</dbReference>
<dbReference type="InterPro" id="IPR035892">
    <property type="entry name" value="C2_domain_sf"/>
</dbReference>
<dbReference type="EMBL" id="JAAMPI010001222">
    <property type="protein sequence ID" value="KAF4626110.1"/>
    <property type="molecule type" value="Genomic_DNA"/>
</dbReference>
<evidence type="ECO:0000259" key="16">
    <source>
        <dbReference type="PROSITE" id="PS50885"/>
    </source>
</evidence>
<dbReference type="SUPFAM" id="SSF55874">
    <property type="entry name" value="ATPase domain of HSP90 chaperone/DNA topoisomerase II/histidine kinase"/>
    <property type="match status" value="1"/>
</dbReference>
<evidence type="ECO:0000256" key="10">
    <source>
        <dbReference type="PROSITE-ProRule" id="PRU00169"/>
    </source>
</evidence>
<dbReference type="SUPFAM" id="SSF47384">
    <property type="entry name" value="Homodimeric domain of signal transducing histidine kinase"/>
    <property type="match status" value="1"/>
</dbReference>
<feature type="domain" description="HAMP" evidence="16">
    <location>
        <begin position="2290"/>
        <end position="2342"/>
    </location>
</feature>
<evidence type="ECO:0000256" key="7">
    <source>
        <dbReference type="ARBA" id="ARBA00022777"/>
    </source>
</evidence>
<evidence type="ECO:0000256" key="12">
    <source>
        <dbReference type="SAM" id="MobiDB-lite"/>
    </source>
</evidence>
<dbReference type="PANTHER" id="PTHR47263">
    <property type="entry name" value="ADENYLATE CYCLASE ACTIVATION PROTEIN GIT1"/>
    <property type="match status" value="1"/>
</dbReference>
<keyword evidence="4" id="KW-0808">Transferase</keyword>
<keyword evidence="3 10" id="KW-0597">Phosphoprotein</keyword>
<dbReference type="EC" id="2.7.13.3" evidence="2"/>
<evidence type="ECO:0000256" key="5">
    <source>
        <dbReference type="ARBA" id="ARBA00022737"/>
    </source>
</evidence>
<dbReference type="CDD" id="cd00082">
    <property type="entry name" value="HisKA"/>
    <property type="match status" value="1"/>
</dbReference>
<feature type="domain" description="MHD1" evidence="17">
    <location>
        <begin position="707"/>
        <end position="833"/>
    </location>
</feature>
<dbReference type="SMART" id="SM00387">
    <property type="entry name" value="HATPase_c"/>
    <property type="match status" value="1"/>
</dbReference>
<dbReference type="Gene3D" id="3.30.565.10">
    <property type="entry name" value="Histidine kinase-like ATPase, C-terminal domain"/>
    <property type="match status" value="1"/>
</dbReference>
<comment type="caution">
    <text evidence="19">The sequence shown here is derived from an EMBL/GenBank/DDBJ whole genome shotgun (WGS) entry which is preliminary data.</text>
</comment>
<dbReference type="Pfam" id="PF00672">
    <property type="entry name" value="HAMP"/>
    <property type="match status" value="3"/>
</dbReference>
<dbReference type="Gene3D" id="1.10.357.50">
    <property type="match status" value="1"/>
</dbReference>
<dbReference type="PROSITE" id="PS50109">
    <property type="entry name" value="HIS_KIN"/>
    <property type="match status" value="1"/>
</dbReference>
<keyword evidence="8" id="KW-0067">ATP-binding</keyword>
<dbReference type="Pfam" id="PF18947">
    <property type="entry name" value="HAMP_2"/>
    <property type="match status" value="2"/>
</dbReference>
<sequence length="2800" mass="313329">MSTASSRSRPNRRIDSIKSSERLPLSRATSRSRSKAPELTDAYTFALRVAYLNHLLQPRAKRKQYIPAPKPVKKTVMIGDLIQDFSLIKDTKSAKFPHGFMSPLEKRLQSVVMGTERLPGYNDATVKRVFAEAYTAFSEPAFRKRMDKERRVEDLVLIFYSNATKALQRGKAPDDDAWKLLVDRHVALFVRLISNTLKDHGNANDRPELMSRLATLEKKLLTNDQDLYDNSGDGSGGTTIEVVVPLSLDVKDMAMVQTVAKIFGLRNSQVQSDIDANKKIWIEEAALADYKAYQHCLDSNTKRTLRSDDFDLEESYQVWKKAEKSEILQMIAEILQVRPELVKTSTGASNKPLPPIQTNSSTAEDQAYSDLAKSISSPVDANSFYSFDQPADMSALSLDEDNSSRLSLEESTYTFIPTEPRAFYRLILHSAMTFDQLQAAQSADGSVPTTPLSRSSMELMTELCFRWRIPQFTRLVLLLDVAAQKFLDQETGLDALDTAFDFVKNPPAESKRTHAHTHTHSHSHSQSVGLALIDQKNWTVQDFALYRQVLSNLHDALLRDLYDLLQHCYDSKPPSPGPVLEVLETHIYSDPSFSHGSEIEHYKGQLVEGLCAKAAAVYRDYLESEVPQNQEEWQFFHVVQLGKAVVKLCERIKKRYKKNPEIMGVNPLTILVETMFPSFEHDAGDLIQRILQVAQTKNSEVELQDGFDLYRELVEIRRIHHGALPQRPFAFHIEGLLADFVWRWIHRTDEMMLGLVDEAIKQDQFQVRSDHPDRPATDDERHSVSVIDIFRLFNQTADQIFQLEWDDDVQYAKFMTALSKSFGNGLARYCEILDQRFSKEMDRLSPAQEAAAAQSKQEKWMRLAKDAWNNKEKIEPFQFYPEVMSHLLYFRGFELTIQQSFVKLNNIEYAIQQLDTLEKTMNVDACADVLAKNAPPKEKQRRPSKYVFTIKIVEAEELKACDPNGTSDPYVVLGDEYQKRLAKTRVIMRNLNPRWDESVDITVQGPLNIIATIWDWDTFGDHDYVGRTNLKLDPAHFSDYLPREYWLNLDTQGRLLLRVSMEGERDDIQFYFGKAFRLLKRTERDMTRLITDKLSQYINVSLSQDALKHLMSRGGLSVSTVANLWKSRQSVMPSITQLEVEDALKPLFAYFDENFAIMKQTLTDASMVMVMTRLWKEVLLAIESLLVPPLSDKPSSQRPLTQQELDVVFKWLELLFGFFHARDEETGEAMGVPADVLKSPKYHELASLNFFYFDTTDNLIRTSERMASATAQRAQAQRNNRLSAPPTLGASFGGLMGSASVRRAKSIMLSRNLGTMKKAKEEKRKEAQADPSDDMILRILRMRPEATPYLRDRSRQKERLAAAAAAEMIRGKSGMSATSHELPRLSCTEAFRRYGLTRLVPPVVSAVYNRWRAQIRNIWLPFLWNIATMQKDNQHANALCRPSIGYLALPANCFTPYGLFAESANSFCGPKLVDLFPFSLRSLRSSTLLYRDSYSVRFNNLLSPEARIRARTVPVVSVLLIHPRATASCTVRVRHLDPTNSPSKPQPSEQPHPPPPPQLRPPAGVHSFFSFVGPPWLLVQRANRAAPPWLFHRKVGFRFETALTKETALHNLRSPAQRGIVEVLSISVPSGAMAHFDEDTLAAASAILKSLATASIDSIPGSESVRLPGPVTPAKINLEQEIAALVSRVHRLEQKANVVNHQTLPITPSELGAPSGFADVLTGGQKKYNTSRQHASNSLLNSREAPSDERPPKVAKVAKVAEESLPEAAFEKVLDQAALIQQGKQEYELLKQKCFDIQREQEETNRQELERVKTLERELKKHQQANEAFQKALREIGEIVTAVARGDLSKKVLIHAKELDPEISKFKKVINTMMDQLQIFSSEVSRVAREVGTEGILGGQAQIVGVDGTWKELTNNVNVMAQNLTDQVREIASVTTAVAHGDLTQKIERPAQGEILQLQQTINTMVDQLRTFASEVTRVARDVGTEGILGGQAEIEGVKGMWNTLTVNVNAMANNLTTQVRDIAMVTTAVAKGDLTQKVQAECKGEIKQLKETINSMVDQLQQFAREVTKIAREVGTEGRLGGQATVHDVEGTWRDLTENVNGMAMNLTTQVREIAKVTTAVAKGDLTKKIGVEVQGEIASLKDTINTMVDRLGTFAFEVSKVAREVGTDGTLGGQARVENVEGKWKDLTENVNTMASNLTSQVRGISTVTQAIANGDMSQKIEVEAAGEILILKETINNMVDRLSIFSNEVQRVAKDVGVDGKMGGQADVAGIGGRWKEITTDVNTMAMNLTAQVRAFGDITNAATDGDFTKLITVEASGEMDELKRKINQMVFNLRDSIQRNTAAREAAEFANRTKSEFLANMSHEIRTPMNGIIGMTQLTLDTDLTPYQREMLNIVHNLANSLLTIIDDILDLSKIEANRMIMEEIPYTLRGTVFNALKTLAVKANEKFLDLTYRVDSSVPDHVVGDSFRLRQVILNLVGNAIKFTEHGEVSLTIRKAAQDHCAPNEYAIEFSVSDTGIGIQADKLDLIFDTFQQADGSMTRKFGGTGLGLSISKRLVNLMRGDVWVKSHYGKGSSFYFTCTVRLATSDIGFIKKQLTPYQGHNVLFIDKGKTGHGKEIIAMLSQIGLVPVVVDSETHVNLAGGGSKVASTYDVLIVDSIDTARGLRGIDEFKYIPIVLLAPVIHVSLKSALDLGITSYMTTPCLTIDLGNGMIPALENRAAPSLADNTKSFDILLAEDNIVNQRLAVKILEKYHHVVTVVGNGQEALDAIKEKRYDVILMDVQMPIMVGYPALISI</sequence>
<feature type="domain" description="HAMP" evidence="16">
    <location>
        <begin position="2198"/>
        <end position="2250"/>
    </location>
</feature>
<keyword evidence="6" id="KW-0547">Nucleotide-binding</keyword>